<dbReference type="Proteomes" id="UP000033858">
    <property type="component" value="Unassembled WGS sequence"/>
</dbReference>
<comment type="caution">
    <text evidence="1">The sequence shown here is derived from an EMBL/GenBank/DDBJ whole genome shotgun (WGS) entry which is preliminary data.</text>
</comment>
<proteinExistence type="predicted"/>
<evidence type="ECO:0000313" key="1">
    <source>
        <dbReference type="EMBL" id="KKR84828.1"/>
    </source>
</evidence>
<evidence type="ECO:0000313" key="2">
    <source>
        <dbReference type="Proteomes" id="UP000033858"/>
    </source>
</evidence>
<dbReference type="AlphaFoldDB" id="A0A0G0U6Z1"/>
<gene>
    <name evidence="1" type="ORF">UU32_C0043G0004</name>
</gene>
<sequence>MMLYASKAVILSVKVFIEKPTRENFLRTILCMRQDLWVNKSDLSLKEIKIEFQTSRSAKTSKK</sequence>
<protein>
    <submittedName>
        <fullName evidence="1">Uncharacterized protein</fullName>
    </submittedName>
</protein>
<dbReference type="EMBL" id="LCAE01000043">
    <property type="protein sequence ID" value="KKR84828.1"/>
    <property type="molecule type" value="Genomic_DNA"/>
</dbReference>
<reference evidence="1 2" key="1">
    <citation type="journal article" date="2015" name="Nature">
        <title>rRNA introns, odd ribosomes, and small enigmatic genomes across a large radiation of phyla.</title>
        <authorList>
            <person name="Brown C.T."/>
            <person name="Hug L.A."/>
            <person name="Thomas B.C."/>
            <person name="Sharon I."/>
            <person name="Castelle C.J."/>
            <person name="Singh A."/>
            <person name="Wilkins M.J."/>
            <person name="Williams K.H."/>
            <person name="Banfield J.F."/>
        </authorList>
    </citation>
    <scope>NUCLEOTIDE SEQUENCE [LARGE SCALE GENOMIC DNA]</scope>
</reference>
<organism evidence="1 2">
    <name type="scientific">Candidatus Woesebacteria bacterium GW2011_GWB1_41_10</name>
    <dbReference type="NCBI Taxonomy" id="1618577"/>
    <lineage>
        <taxon>Bacteria</taxon>
        <taxon>Candidatus Woeseibacteriota</taxon>
    </lineage>
</organism>
<name>A0A0G0U6Z1_9BACT</name>
<accession>A0A0G0U6Z1</accession>